<evidence type="ECO:0000313" key="7">
    <source>
        <dbReference type="EMBL" id="GAP36578.1"/>
    </source>
</evidence>
<accession>A0A0K8P1T1</accession>
<dbReference type="CDD" id="cd08421">
    <property type="entry name" value="PBP2_LTTR_like_1"/>
    <property type="match status" value="1"/>
</dbReference>
<keyword evidence="2" id="KW-0805">Transcription regulation</keyword>
<dbReference type="SUPFAM" id="SSF53850">
    <property type="entry name" value="Periplasmic binding protein-like II"/>
    <property type="match status" value="1"/>
</dbReference>
<dbReference type="OrthoDB" id="9785974at2"/>
<dbReference type="Proteomes" id="UP000037660">
    <property type="component" value="Unassembled WGS sequence"/>
</dbReference>
<dbReference type="PANTHER" id="PTHR30419:SF2">
    <property type="entry name" value="LYSR FAMILY TRANSCRIPTIONAL REGULATOR"/>
    <property type="match status" value="1"/>
</dbReference>
<dbReference type="InterPro" id="IPR036388">
    <property type="entry name" value="WH-like_DNA-bd_sf"/>
</dbReference>
<evidence type="ECO:0000256" key="1">
    <source>
        <dbReference type="ARBA" id="ARBA00009437"/>
    </source>
</evidence>
<dbReference type="Gene3D" id="3.40.190.290">
    <property type="match status" value="1"/>
</dbReference>
<dbReference type="PROSITE" id="PS50931">
    <property type="entry name" value="HTH_LYSR"/>
    <property type="match status" value="1"/>
</dbReference>
<feature type="compositionally biased region" description="Pro residues" evidence="5">
    <location>
        <begin position="307"/>
        <end position="326"/>
    </location>
</feature>
<dbReference type="RefSeq" id="WP_054020569.1">
    <property type="nucleotide sequence ID" value="NZ_BBYR01000037.1"/>
</dbReference>
<dbReference type="FunFam" id="1.10.10.10:FF:000001">
    <property type="entry name" value="LysR family transcriptional regulator"/>
    <property type="match status" value="1"/>
</dbReference>
<evidence type="ECO:0000259" key="6">
    <source>
        <dbReference type="PROSITE" id="PS50931"/>
    </source>
</evidence>
<dbReference type="GO" id="GO:0005829">
    <property type="term" value="C:cytosol"/>
    <property type="evidence" value="ECO:0007669"/>
    <property type="project" value="TreeGrafter"/>
</dbReference>
<proteinExistence type="inferred from homology"/>
<dbReference type="Pfam" id="PF03466">
    <property type="entry name" value="LysR_substrate"/>
    <property type="match status" value="1"/>
</dbReference>
<gene>
    <name evidence="7" type="ORF">ISF6_2418</name>
</gene>
<dbReference type="PANTHER" id="PTHR30419">
    <property type="entry name" value="HTH-TYPE TRANSCRIPTIONAL REGULATOR YBHD"/>
    <property type="match status" value="1"/>
</dbReference>
<comment type="caution">
    <text evidence="7">The sequence shown here is derived from an EMBL/GenBank/DDBJ whole genome shotgun (WGS) entry which is preliminary data.</text>
</comment>
<organism evidence="7 8">
    <name type="scientific">Piscinibacter sakaiensis</name>
    <name type="common">Ideonella sakaiensis</name>
    <dbReference type="NCBI Taxonomy" id="1547922"/>
    <lineage>
        <taxon>Bacteria</taxon>
        <taxon>Pseudomonadati</taxon>
        <taxon>Pseudomonadota</taxon>
        <taxon>Betaproteobacteria</taxon>
        <taxon>Burkholderiales</taxon>
        <taxon>Sphaerotilaceae</taxon>
        <taxon>Piscinibacter</taxon>
    </lineage>
</organism>
<dbReference type="Pfam" id="PF00126">
    <property type="entry name" value="HTH_1"/>
    <property type="match status" value="1"/>
</dbReference>
<dbReference type="InterPro" id="IPR050950">
    <property type="entry name" value="HTH-type_LysR_regulators"/>
</dbReference>
<reference evidence="8" key="1">
    <citation type="submission" date="2015-07" db="EMBL/GenBank/DDBJ databases">
        <title>Discovery of a poly(ethylene terephthalate assimilation.</title>
        <authorList>
            <person name="Yoshida S."/>
            <person name="Hiraga K."/>
            <person name="Takehana T."/>
            <person name="Taniguchi I."/>
            <person name="Yamaji H."/>
            <person name="Maeda Y."/>
            <person name="Toyohara K."/>
            <person name="Miyamoto K."/>
            <person name="Kimura Y."/>
            <person name="Oda K."/>
        </authorList>
    </citation>
    <scope>NUCLEOTIDE SEQUENCE [LARGE SCALE GENOMIC DNA]</scope>
    <source>
        <strain evidence="8">NBRC 110686 / TISTR 2288 / 201-F6</strain>
    </source>
</reference>
<keyword evidence="3" id="KW-0238">DNA-binding</keyword>
<dbReference type="EMBL" id="BBYR01000037">
    <property type="protein sequence ID" value="GAP36578.1"/>
    <property type="molecule type" value="Genomic_DNA"/>
</dbReference>
<evidence type="ECO:0000256" key="5">
    <source>
        <dbReference type="SAM" id="MobiDB-lite"/>
    </source>
</evidence>
<evidence type="ECO:0000256" key="4">
    <source>
        <dbReference type="ARBA" id="ARBA00023163"/>
    </source>
</evidence>
<dbReference type="STRING" id="1547922.ISF6_2418"/>
<keyword evidence="4" id="KW-0804">Transcription</keyword>
<keyword evidence="8" id="KW-1185">Reference proteome</keyword>
<reference evidence="7 8" key="2">
    <citation type="journal article" date="2016" name="Science">
        <title>A bacterium that degrades and assimilates poly(ethylene terephthalate).</title>
        <authorList>
            <person name="Yoshida S."/>
            <person name="Hiraga K."/>
            <person name="Takehana T."/>
            <person name="Taniguchi I."/>
            <person name="Yamaji H."/>
            <person name="Maeda Y."/>
            <person name="Toyohara K."/>
            <person name="Miyamoto K."/>
            <person name="Kimura Y."/>
            <person name="Oda K."/>
        </authorList>
    </citation>
    <scope>NUCLEOTIDE SEQUENCE [LARGE SCALE GENOMIC DNA]</scope>
    <source>
        <strain evidence="8">NBRC 110686 / TISTR 2288 / 201-F6</strain>
    </source>
</reference>
<comment type="similarity">
    <text evidence="1">Belongs to the LysR transcriptional regulatory family.</text>
</comment>
<dbReference type="InterPro" id="IPR036390">
    <property type="entry name" value="WH_DNA-bd_sf"/>
</dbReference>
<dbReference type="GO" id="GO:0003677">
    <property type="term" value="F:DNA binding"/>
    <property type="evidence" value="ECO:0007669"/>
    <property type="project" value="UniProtKB-KW"/>
</dbReference>
<dbReference type="SUPFAM" id="SSF46785">
    <property type="entry name" value="Winged helix' DNA-binding domain"/>
    <property type="match status" value="1"/>
</dbReference>
<evidence type="ECO:0000256" key="3">
    <source>
        <dbReference type="ARBA" id="ARBA00023125"/>
    </source>
</evidence>
<dbReference type="GO" id="GO:0003700">
    <property type="term" value="F:DNA-binding transcription factor activity"/>
    <property type="evidence" value="ECO:0007669"/>
    <property type="project" value="InterPro"/>
</dbReference>
<dbReference type="InterPro" id="IPR005119">
    <property type="entry name" value="LysR_subst-bd"/>
</dbReference>
<feature type="region of interest" description="Disordered" evidence="5">
    <location>
        <begin position="302"/>
        <end position="326"/>
    </location>
</feature>
<dbReference type="InterPro" id="IPR000847">
    <property type="entry name" value="LysR_HTH_N"/>
</dbReference>
<evidence type="ECO:0000256" key="2">
    <source>
        <dbReference type="ARBA" id="ARBA00023015"/>
    </source>
</evidence>
<evidence type="ECO:0000313" key="8">
    <source>
        <dbReference type="Proteomes" id="UP000037660"/>
    </source>
</evidence>
<dbReference type="Gene3D" id="1.10.10.10">
    <property type="entry name" value="Winged helix-like DNA-binding domain superfamily/Winged helix DNA-binding domain"/>
    <property type="match status" value="1"/>
</dbReference>
<feature type="domain" description="HTH lysR-type" evidence="6">
    <location>
        <begin position="12"/>
        <end position="69"/>
    </location>
</feature>
<dbReference type="AlphaFoldDB" id="A0A0K8P1T1"/>
<sequence length="326" mass="34171">MNRPDLPLARRIDLVSLQLVVAVGETGSIGRAAERAFLAASAVSKRLSDLEAALGTPLLVRHARGVALTPAGESLVHHARAMLASLEKMQGELGEFADGVRGHVRVHANISAIVQFLPEDLGAFARAHPAIKIDLEEHLSAEVLRAVQEGAADLGVCHVGRGAGLLQSLPYRRDRLVLVVPQGHPLAERPAVDFVESLDFDHVGLHTGSSIHLALHEAAQAAGRPVRLRIHVTGLDAMGRMIDNGLGIGVMPAGAFELMRGGVGARLVAVALNDPWAARELRLVARDFAALPAAARALAEHLQPSRAAPPAPGPVPIPPGAVPLPA</sequence>
<name>A0A0K8P1T1_PISS1</name>
<protein>
    <submittedName>
        <fullName evidence="7">Transcriptional regulator</fullName>
    </submittedName>
</protein>